<evidence type="ECO:0000313" key="3">
    <source>
        <dbReference type="Proteomes" id="UP000076798"/>
    </source>
</evidence>
<accession>A0A166A1B9</accession>
<feature type="transmembrane region" description="Helical" evidence="1">
    <location>
        <begin position="157"/>
        <end position="176"/>
    </location>
</feature>
<name>A0A166A1B9_9AGAM</name>
<dbReference type="OrthoDB" id="3357408at2759"/>
<dbReference type="Proteomes" id="UP000076798">
    <property type="component" value="Unassembled WGS sequence"/>
</dbReference>
<keyword evidence="3" id="KW-1185">Reference proteome</keyword>
<evidence type="ECO:0000313" key="2">
    <source>
        <dbReference type="EMBL" id="KZT34858.1"/>
    </source>
</evidence>
<feature type="transmembrane region" description="Helical" evidence="1">
    <location>
        <begin position="126"/>
        <end position="145"/>
    </location>
</feature>
<feature type="transmembrane region" description="Helical" evidence="1">
    <location>
        <begin position="182"/>
        <end position="204"/>
    </location>
</feature>
<reference evidence="2 3" key="1">
    <citation type="journal article" date="2016" name="Mol. Biol. Evol.">
        <title>Comparative Genomics of Early-Diverging Mushroom-Forming Fungi Provides Insights into the Origins of Lignocellulose Decay Capabilities.</title>
        <authorList>
            <person name="Nagy L.G."/>
            <person name="Riley R."/>
            <person name="Tritt A."/>
            <person name="Adam C."/>
            <person name="Daum C."/>
            <person name="Floudas D."/>
            <person name="Sun H."/>
            <person name="Yadav J.S."/>
            <person name="Pangilinan J."/>
            <person name="Larsson K.H."/>
            <person name="Matsuura K."/>
            <person name="Barry K."/>
            <person name="Labutti K."/>
            <person name="Kuo R."/>
            <person name="Ohm R.A."/>
            <person name="Bhattacharya S.S."/>
            <person name="Shirouzu T."/>
            <person name="Yoshinaga Y."/>
            <person name="Martin F.M."/>
            <person name="Grigoriev I.V."/>
            <person name="Hibbett D.S."/>
        </authorList>
    </citation>
    <scope>NUCLEOTIDE SEQUENCE [LARGE SCALE GENOMIC DNA]</scope>
    <source>
        <strain evidence="2 3">HHB10207 ss-3</strain>
    </source>
</reference>
<feature type="transmembrane region" description="Helical" evidence="1">
    <location>
        <begin position="80"/>
        <end position="106"/>
    </location>
</feature>
<dbReference type="AlphaFoldDB" id="A0A166A1B9"/>
<keyword evidence="1" id="KW-0472">Membrane</keyword>
<gene>
    <name evidence="2" type="ORF">SISSUDRAFT_227699</name>
</gene>
<dbReference type="EMBL" id="KV428162">
    <property type="protein sequence ID" value="KZT34858.1"/>
    <property type="molecule type" value="Genomic_DNA"/>
</dbReference>
<sequence length="230" mass="25427">MSANATSFNATSFNTTSVNTTTASIPAFPTDLRFVYVCIQALEARVGVASAIYTFLLVLFAVTVRTFAAQYCGHDSFKLVLSMLGFTFFMSTIVFIMTAVNISVQIHPVSDAIESFFHCNDQPDPSYMRVPLAIQVLVGDMFTVYRTWLIFGKSKKIIAFPAFLCLLLLAWVFVSATEVGSTTYLVIIPTSFALNVVCSALIFAKLSRTHFKSVQDDWSLKRPLVQFGVS</sequence>
<keyword evidence="1" id="KW-0812">Transmembrane</keyword>
<protein>
    <submittedName>
        <fullName evidence="2">Uncharacterized protein</fullName>
    </submittedName>
</protein>
<organism evidence="2 3">
    <name type="scientific">Sistotremastrum suecicum HHB10207 ss-3</name>
    <dbReference type="NCBI Taxonomy" id="1314776"/>
    <lineage>
        <taxon>Eukaryota</taxon>
        <taxon>Fungi</taxon>
        <taxon>Dikarya</taxon>
        <taxon>Basidiomycota</taxon>
        <taxon>Agaricomycotina</taxon>
        <taxon>Agaricomycetes</taxon>
        <taxon>Sistotremastrales</taxon>
        <taxon>Sistotremastraceae</taxon>
        <taxon>Sistotremastrum</taxon>
    </lineage>
</organism>
<proteinExistence type="predicted"/>
<feature type="transmembrane region" description="Helical" evidence="1">
    <location>
        <begin position="50"/>
        <end position="68"/>
    </location>
</feature>
<keyword evidence="1" id="KW-1133">Transmembrane helix</keyword>
<evidence type="ECO:0000256" key="1">
    <source>
        <dbReference type="SAM" id="Phobius"/>
    </source>
</evidence>